<feature type="compositionally biased region" description="Basic residues" evidence="1">
    <location>
        <begin position="231"/>
        <end position="250"/>
    </location>
</feature>
<evidence type="ECO:0000313" key="2">
    <source>
        <dbReference type="EMBL" id="KAJ3474518.1"/>
    </source>
</evidence>
<feature type="compositionally biased region" description="Gly residues" evidence="1">
    <location>
        <begin position="475"/>
        <end position="484"/>
    </location>
</feature>
<comment type="caution">
    <text evidence="2">The sequence shown here is derived from an EMBL/GenBank/DDBJ whole genome shotgun (WGS) entry which is preliminary data.</text>
</comment>
<protein>
    <submittedName>
        <fullName evidence="2">Uncharacterized protein</fullName>
    </submittedName>
</protein>
<feature type="compositionally biased region" description="Low complexity" evidence="1">
    <location>
        <begin position="217"/>
        <end position="230"/>
    </location>
</feature>
<feature type="region of interest" description="Disordered" evidence="1">
    <location>
        <begin position="372"/>
        <end position="495"/>
    </location>
</feature>
<feature type="region of interest" description="Disordered" evidence="1">
    <location>
        <begin position="1"/>
        <end position="57"/>
    </location>
</feature>
<sequence>MSGILSEHQNQFKFPSSGSPPKGLSSSPSIPIPGSSSLGRRSPPTTVPSQSGLPSLYESAAETQLPPFSQMHPFSAMNSPIAHPSSLPSYGLRGFPRMSLSSAPSPEQRTFPKHVRKTSFDHTVAREGIFTGVSGRHQVNGKPLSPESILGTKRRADAPHAESMLRGDPPAVVDATGALDASDLGRSSPFPSSSFNFSYPTSSATYDAYFDLSGTTTTGSGTNANPLSGHPHPHHNPHHLPSHHPSHPHHLSNPLSGTHPHHPQKGGELAYHHENALRASLNGAYSPIGGANEGLSAAAAAASAAVAEGYAQLNVANLAGLDDSPSAGGGGLDFSQLMGMVYPGLDHGGNPYTHVDPTQILPSLGDAEAAAAALAQSFHPSPSSDGWGNGVGSSSGASPEPYNTSNASTPPSLDGHHGGGGGGGGRGGQVQPLPSASSRKMLATRRISQDSVPRTAGAGVLTQRKSTTPDLTPGGSSGQGGSGNKNGNDEAEQSPTRFEEIWRVYFAETCFVVFEATVVDDEFDNEWDVVFRDEGVAYE</sequence>
<name>A0AAD5Y9X2_9APHY</name>
<proteinExistence type="predicted"/>
<dbReference type="EMBL" id="JANAWD010001043">
    <property type="protein sequence ID" value="KAJ3474518.1"/>
    <property type="molecule type" value="Genomic_DNA"/>
</dbReference>
<feature type="compositionally biased region" description="Gly residues" evidence="1">
    <location>
        <begin position="418"/>
        <end position="428"/>
    </location>
</feature>
<organism evidence="2 3">
    <name type="scientific">Meripilus lineatus</name>
    <dbReference type="NCBI Taxonomy" id="2056292"/>
    <lineage>
        <taxon>Eukaryota</taxon>
        <taxon>Fungi</taxon>
        <taxon>Dikarya</taxon>
        <taxon>Basidiomycota</taxon>
        <taxon>Agaricomycotina</taxon>
        <taxon>Agaricomycetes</taxon>
        <taxon>Polyporales</taxon>
        <taxon>Meripilaceae</taxon>
        <taxon>Meripilus</taxon>
    </lineage>
</organism>
<dbReference type="Proteomes" id="UP001212997">
    <property type="component" value="Unassembled WGS sequence"/>
</dbReference>
<evidence type="ECO:0000313" key="3">
    <source>
        <dbReference type="Proteomes" id="UP001212997"/>
    </source>
</evidence>
<feature type="compositionally biased region" description="Low complexity" evidence="1">
    <location>
        <begin position="12"/>
        <end position="44"/>
    </location>
</feature>
<gene>
    <name evidence="2" type="ORF">NLI96_g12412</name>
</gene>
<dbReference type="AlphaFoldDB" id="A0AAD5Y9X2"/>
<evidence type="ECO:0000256" key="1">
    <source>
        <dbReference type="SAM" id="MobiDB-lite"/>
    </source>
</evidence>
<reference evidence="2" key="1">
    <citation type="submission" date="2022-07" db="EMBL/GenBank/DDBJ databases">
        <title>Genome Sequence of Physisporinus lineatus.</title>
        <authorList>
            <person name="Buettner E."/>
        </authorList>
    </citation>
    <scope>NUCLEOTIDE SEQUENCE</scope>
    <source>
        <strain evidence="2">VT162</strain>
    </source>
</reference>
<feature type="compositionally biased region" description="Polar residues" evidence="1">
    <location>
        <begin position="394"/>
        <end position="411"/>
    </location>
</feature>
<accession>A0AAD5Y9X2</accession>
<keyword evidence="3" id="KW-1185">Reference proteome</keyword>
<feature type="region of interest" description="Disordered" evidence="1">
    <location>
        <begin position="217"/>
        <end position="267"/>
    </location>
</feature>